<dbReference type="EMBL" id="VWPX01004860">
    <property type="protein sequence ID" value="NWI11184.1"/>
    <property type="molecule type" value="Genomic_DNA"/>
</dbReference>
<reference evidence="10 11" key="1">
    <citation type="submission" date="2019-09" db="EMBL/GenBank/DDBJ databases">
        <title>Bird 10,000 Genomes (B10K) Project - Family phase.</title>
        <authorList>
            <person name="Zhang G."/>
        </authorList>
    </citation>
    <scope>NUCLEOTIDE SEQUENCE [LARGE SCALE GENOMIC DNA]</scope>
    <source>
        <strain evidence="10">B10K-MSB-42743</strain>
        <tissue evidence="10">Heart</tissue>
    </source>
</reference>
<sequence length="509" mass="56877">AMAAAVARSRFAVVGGGIAGVTCAEKLAMEFPSEDIFLVTASPVIKAVTNFKQVSKTLEEFDVEEQPSSLLEKRYPNIKVIESGVKQLKSEEHKILTEDGKEYIYEKLCLCAGAKPKLILEGNPYVLGIRDTDSAEFTFFFFFLSIQAFQKNLAQAERIVVVGNGGIALELVYEIEGCEVIWAIKDKAIGNTFFDAGAAEFLIPKLTAEKRETEIACKRTKYTMEGKEKKGSPIVESDKLGSALGPDWHEGLRLKGTKEFSHKVHIEILCEVKQILLQQEFLQLKWTSLTFPKEEKNVEADDVLWPVYVELTNGKVYGCNFIVSATGVVPNVKPFLDGNNFAVGEDGGLKVDEHMHTSIPDIYAAGDICTASWEPSPVWHQMRLWTQARQMGWYAAKCMAADTLGEAIDLDFCFELFAHVTKFFNYKVVVLGKYNAQGLGLNHELMLRCTKGQEYVKVVMQNGRMMGAVLIGETDLEETFENLILNRMDLSAYGEDLLNPNIDIEDYFD</sequence>
<dbReference type="Pfam" id="PF07992">
    <property type="entry name" value="Pyr_redox_2"/>
    <property type="match status" value="2"/>
</dbReference>
<dbReference type="FunFam" id="3.30.390.30:FF:000009">
    <property type="entry name" value="Pyridine nucleotide-disulfide oxidoreductase domain-containing protein 1"/>
    <property type="match status" value="1"/>
</dbReference>
<feature type="non-terminal residue" evidence="10">
    <location>
        <position position="1"/>
    </location>
</feature>
<feature type="domain" description="FAD/NAD(P)-binding" evidence="8">
    <location>
        <begin position="11"/>
        <end position="208"/>
    </location>
</feature>
<evidence type="ECO:0000259" key="8">
    <source>
        <dbReference type="Pfam" id="PF07992"/>
    </source>
</evidence>
<evidence type="ECO:0000256" key="1">
    <source>
        <dbReference type="ARBA" id="ARBA00001974"/>
    </source>
</evidence>
<protein>
    <recommendedName>
        <fullName evidence="3">Pyridine nucleotide-disulfide oxidoreductase domain-containing protein 1</fullName>
    </recommendedName>
</protein>
<keyword evidence="4" id="KW-0285">Flavoprotein</keyword>
<evidence type="ECO:0000313" key="10">
    <source>
        <dbReference type="EMBL" id="NWI11184.1"/>
    </source>
</evidence>
<dbReference type="InterPro" id="IPR016156">
    <property type="entry name" value="FAD/NAD-linked_Rdtase_dimer_sf"/>
</dbReference>
<comment type="caution">
    <text evidence="10">The sequence shown here is derived from an EMBL/GenBank/DDBJ whole genome shotgun (WGS) entry which is preliminary data.</text>
</comment>
<evidence type="ECO:0000313" key="11">
    <source>
        <dbReference type="Proteomes" id="UP000545332"/>
    </source>
</evidence>
<feature type="domain" description="NADH-rubredoxin oxidoreductase C-terminal" evidence="9">
    <location>
        <begin position="422"/>
        <end position="487"/>
    </location>
</feature>
<evidence type="ECO:0000259" key="9">
    <source>
        <dbReference type="Pfam" id="PF18267"/>
    </source>
</evidence>
<evidence type="ECO:0000256" key="6">
    <source>
        <dbReference type="ARBA" id="ARBA00023002"/>
    </source>
</evidence>
<keyword evidence="11" id="KW-1185">Reference proteome</keyword>
<keyword evidence="5" id="KW-0274">FAD</keyword>
<dbReference type="GO" id="GO:0016491">
    <property type="term" value="F:oxidoreductase activity"/>
    <property type="evidence" value="ECO:0007669"/>
    <property type="project" value="UniProtKB-KW"/>
</dbReference>
<evidence type="ECO:0000256" key="2">
    <source>
        <dbReference type="ARBA" id="ARBA00008147"/>
    </source>
</evidence>
<keyword evidence="6" id="KW-0560">Oxidoreductase</keyword>
<dbReference type="Proteomes" id="UP000545332">
    <property type="component" value="Unassembled WGS sequence"/>
</dbReference>
<dbReference type="Gene3D" id="3.30.390.30">
    <property type="match status" value="1"/>
</dbReference>
<feature type="domain" description="FAD/NAD(P)-binding" evidence="8">
    <location>
        <begin position="296"/>
        <end position="392"/>
    </location>
</feature>
<dbReference type="PANTHER" id="PTHR43429">
    <property type="entry name" value="PYRIDINE NUCLEOTIDE-DISULFIDE OXIDOREDUCTASE DOMAIN-CONTAINING"/>
    <property type="match status" value="1"/>
</dbReference>
<dbReference type="PRINTS" id="PR00368">
    <property type="entry name" value="FADPNR"/>
</dbReference>
<dbReference type="InterPro" id="IPR050260">
    <property type="entry name" value="FAD-bd_OxRdtase"/>
</dbReference>
<name>A0A7K4K4M8_9AVES</name>
<comment type="similarity">
    <text evidence="2">Belongs to the class-I pyridine nucleotide-disulfide oxidoreductase family. PYROXD1 subfamily.</text>
</comment>
<dbReference type="SUPFAM" id="SSF51905">
    <property type="entry name" value="FAD/NAD(P)-binding domain"/>
    <property type="match status" value="2"/>
</dbReference>
<dbReference type="InterPro" id="IPR036188">
    <property type="entry name" value="FAD/NAD-bd_sf"/>
</dbReference>
<evidence type="ECO:0000256" key="5">
    <source>
        <dbReference type="ARBA" id="ARBA00022827"/>
    </source>
</evidence>
<dbReference type="Gene3D" id="3.50.50.60">
    <property type="entry name" value="FAD/NAD(P)-binding domain"/>
    <property type="match status" value="3"/>
</dbReference>
<accession>A0A7K4K4M8</accession>
<gene>
    <name evidence="10" type="primary">Pyroxd1</name>
    <name evidence="10" type="ORF">CRYSOU_R03976</name>
</gene>
<proteinExistence type="inferred from homology"/>
<dbReference type="InterPro" id="IPR041575">
    <property type="entry name" value="Rubredoxin_C"/>
</dbReference>
<feature type="non-terminal residue" evidence="10">
    <location>
        <position position="509"/>
    </location>
</feature>
<dbReference type="AlphaFoldDB" id="A0A7K4K4M8"/>
<organism evidence="10 11">
    <name type="scientific">Crypturellus soui</name>
    <dbReference type="NCBI Taxonomy" id="458187"/>
    <lineage>
        <taxon>Eukaryota</taxon>
        <taxon>Metazoa</taxon>
        <taxon>Chordata</taxon>
        <taxon>Craniata</taxon>
        <taxon>Vertebrata</taxon>
        <taxon>Euteleostomi</taxon>
        <taxon>Archelosauria</taxon>
        <taxon>Archosauria</taxon>
        <taxon>Dinosauria</taxon>
        <taxon>Saurischia</taxon>
        <taxon>Theropoda</taxon>
        <taxon>Coelurosauria</taxon>
        <taxon>Aves</taxon>
        <taxon>Palaeognathae</taxon>
        <taxon>Tinamiformes</taxon>
        <taxon>Tinamidae</taxon>
        <taxon>Crypturellus</taxon>
    </lineage>
</organism>
<dbReference type="OrthoDB" id="202203at2759"/>
<evidence type="ECO:0000256" key="7">
    <source>
        <dbReference type="ARBA" id="ARBA00045921"/>
    </source>
</evidence>
<comment type="function">
    <text evidence="7">Probable FAD-dependent oxidoreductase; involved in the cellular oxidative stress response. Required for normal sarcomere structure and muscle fiber integrity.</text>
</comment>
<dbReference type="InterPro" id="IPR023753">
    <property type="entry name" value="FAD/NAD-binding_dom"/>
</dbReference>
<evidence type="ECO:0000256" key="3">
    <source>
        <dbReference type="ARBA" id="ARBA00018240"/>
    </source>
</evidence>
<comment type="cofactor">
    <cofactor evidence="1">
        <name>FAD</name>
        <dbReference type="ChEBI" id="CHEBI:57692"/>
    </cofactor>
</comment>
<dbReference type="PANTHER" id="PTHR43429:SF2">
    <property type="entry name" value="PYRIDINE NUCLEOTIDE-DISULFIDE OXIDOREDUCTASE DOMAIN-CONTAINING PROTEIN 1"/>
    <property type="match status" value="1"/>
</dbReference>
<dbReference type="Pfam" id="PF18267">
    <property type="entry name" value="Rubredoxin_C"/>
    <property type="match status" value="1"/>
</dbReference>
<evidence type="ECO:0000256" key="4">
    <source>
        <dbReference type="ARBA" id="ARBA00022630"/>
    </source>
</evidence>